<dbReference type="InterPro" id="IPR016772">
    <property type="entry name" value="UCP020408"/>
</dbReference>
<dbReference type="RefSeq" id="WP_077832959.1">
    <property type="nucleotide sequence ID" value="NZ_CP096983.1"/>
</dbReference>
<dbReference type="AlphaFoldDB" id="A0A1S8MCL7"/>
<proteinExistence type="inferred from homology"/>
<organism evidence="2 3">
    <name type="scientific">Clostridium felsineum</name>
    <dbReference type="NCBI Taxonomy" id="36839"/>
    <lineage>
        <taxon>Bacteria</taxon>
        <taxon>Bacillati</taxon>
        <taxon>Bacillota</taxon>
        <taxon>Clostridia</taxon>
        <taxon>Eubacteriales</taxon>
        <taxon>Clostridiaceae</taxon>
        <taxon>Clostridium</taxon>
    </lineage>
</organism>
<dbReference type="Proteomes" id="UP000190951">
    <property type="component" value="Chromosome"/>
</dbReference>
<dbReference type="PIRSF" id="PIRSF020408">
    <property type="entry name" value="UCP020408"/>
    <property type="match status" value="1"/>
</dbReference>
<dbReference type="Pfam" id="PF10087">
    <property type="entry name" value="DUF2325"/>
    <property type="match status" value="1"/>
</dbReference>
<keyword evidence="3" id="KW-1185">Reference proteome</keyword>
<protein>
    <submittedName>
        <fullName evidence="2">Uncharacterized protein</fullName>
    </submittedName>
</protein>
<evidence type="ECO:0000256" key="1">
    <source>
        <dbReference type="ARBA" id="ARBA00007189"/>
    </source>
</evidence>
<evidence type="ECO:0000313" key="3">
    <source>
        <dbReference type="Proteomes" id="UP000190951"/>
    </source>
</evidence>
<sequence length="97" mass="11152">MSVLLIGGDKLGNIKDKLKESGFNKIEHVTGRKSGNKKIRINSNLDLVLVLVDFVGHNFMDIIKRESKKSGVRVKFSKRSWSYIEDELKDYIKKIDE</sequence>
<name>A0A1S8MCL7_9CLOT</name>
<reference evidence="2 3" key="1">
    <citation type="submission" date="2022-04" db="EMBL/GenBank/DDBJ databases">
        <title>Genome sequence of C. roseum typestrain.</title>
        <authorList>
            <person name="Poehlein A."/>
            <person name="Schoch T."/>
            <person name="Duerre P."/>
            <person name="Daniel R."/>
        </authorList>
    </citation>
    <scope>NUCLEOTIDE SEQUENCE [LARGE SCALE GENOMIC DNA]</scope>
    <source>
        <strain evidence="2 3">DSM 7320</strain>
    </source>
</reference>
<dbReference type="KEGG" id="crw:CROST_026460"/>
<comment type="similarity">
    <text evidence="1">Belongs to the UPF0751 family.</text>
</comment>
<gene>
    <name evidence="2" type="ORF">CROST_026460</name>
</gene>
<accession>A0A1S8MCL7</accession>
<dbReference type="STRING" id="84029.CROST_13110"/>
<evidence type="ECO:0000313" key="2">
    <source>
        <dbReference type="EMBL" id="URZ11929.1"/>
    </source>
</evidence>
<dbReference type="EMBL" id="CP096983">
    <property type="protein sequence ID" value="URZ11929.1"/>
    <property type="molecule type" value="Genomic_DNA"/>
</dbReference>